<evidence type="ECO:0000256" key="1">
    <source>
        <dbReference type="SAM" id="SignalP"/>
    </source>
</evidence>
<dbReference type="EMBL" id="LXHC01000004">
    <property type="protein sequence ID" value="OAU98111.1"/>
    <property type="molecule type" value="Genomic_DNA"/>
</dbReference>
<comment type="caution">
    <text evidence="2">The sequence shown here is derived from an EMBL/GenBank/DDBJ whole genome shotgun (WGS) entry which is preliminary data.</text>
</comment>
<gene>
    <name evidence="2" type="ORF">AO384_0358</name>
</gene>
<dbReference type="AlphaFoldDB" id="A0A198UP32"/>
<sequence>MNIKPTITILPIIALMMAVPTLANTISTHSFDDDDLPACAATPLPEDTEFATIDSDCGYSEGLAPIVKADKYGYVDSTGKVVIPEIYQEAYPFSDGLALYRHRDKYGYLNKSGKVAIHPRFTDAWGFWEGRAKIEQDGKYGFIDTSGNIVIRPKYEVIGDWFEEGLVLFKQKDKYGFLDKSGKVAIRPQFDSAKDFSEGLAAVTMKSGQTDEYGEPLHKYGFIDKTGKVVIDIKYDLAYDFLSGAAYVVDGDEAYYIDKSGNQTAIPRYIDPKIDSSLDK</sequence>
<dbReference type="OrthoDB" id="5380961at2"/>
<feature type="chain" id="PRO_5008279811" description="WG repeat-containing protein" evidence="1">
    <location>
        <begin position="24"/>
        <end position="280"/>
    </location>
</feature>
<organism evidence="2 3">
    <name type="scientific">Moraxella catarrhalis</name>
    <name type="common">Branhamella catarrhalis</name>
    <dbReference type="NCBI Taxonomy" id="480"/>
    <lineage>
        <taxon>Bacteria</taxon>
        <taxon>Pseudomonadati</taxon>
        <taxon>Pseudomonadota</taxon>
        <taxon>Gammaproteobacteria</taxon>
        <taxon>Moraxellales</taxon>
        <taxon>Moraxellaceae</taxon>
        <taxon>Moraxella</taxon>
    </lineage>
</organism>
<protein>
    <recommendedName>
        <fullName evidence="4">WG repeat-containing protein</fullName>
    </recommendedName>
</protein>
<feature type="signal peptide" evidence="1">
    <location>
        <begin position="1"/>
        <end position="23"/>
    </location>
</feature>
<dbReference type="PANTHER" id="PTHR37841:SF1">
    <property type="entry name" value="DUF3298 DOMAIN-CONTAINING PROTEIN"/>
    <property type="match status" value="1"/>
</dbReference>
<dbReference type="SUPFAM" id="SSF69360">
    <property type="entry name" value="Cell wall binding repeat"/>
    <property type="match status" value="1"/>
</dbReference>
<dbReference type="Proteomes" id="UP000078228">
    <property type="component" value="Unassembled WGS sequence"/>
</dbReference>
<evidence type="ECO:0000313" key="3">
    <source>
        <dbReference type="Proteomes" id="UP000078228"/>
    </source>
</evidence>
<keyword evidence="3" id="KW-1185">Reference proteome</keyword>
<proteinExistence type="predicted"/>
<evidence type="ECO:0000313" key="2">
    <source>
        <dbReference type="EMBL" id="OAU98111.1"/>
    </source>
</evidence>
<dbReference type="PANTHER" id="PTHR37841">
    <property type="entry name" value="GLR2918 PROTEIN"/>
    <property type="match status" value="1"/>
</dbReference>
<dbReference type="RefSeq" id="WP_064610504.1">
    <property type="nucleotide sequence ID" value="NZ_LXHB01000040.1"/>
</dbReference>
<dbReference type="PATRIC" id="fig|480.237.peg.1022"/>
<dbReference type="InterPro" id="IPR032774">
    <property type="entry name" value="WG_beta_rep"/>
</dbReference>
<accession>A0A198UP32</accession>
<name>A0A198UP32_MORCA</name>
<keyword evidence="1" id="KW-0732">Signal</keyword>
<evidence type="ECO:0008006" key="4">
    <source>
        <dbReference type="Google" id="ProtNLM"/>
    </source>
</evidence>
<reference evidence="2 3" key="1">
    <citation type="journal article" date="2016" name="Genome Biol. Evol.">
        <title>Comparative Genomic Analyses of the Moraxella catarrhalis Serosensitive and Seroresistant Lineages Demonstrate Their Independent Evolution.</title>
        <authorList>
            <person name="Earl J.P."/>
            <person name="de Vries S.P."/>
            <person name="Ahmed A."/>
            <person name="Powell E."/>
            <person name="Schultz M.P."/>
            <person name="Hermans P.W."/>
            <person name="Hill D.J."/>
            <person name="Zhou Z."/>
            <person name="Constantinidou C.I."/>
            <person name="Hu F.Z."/>
            <person name="Bootsma H.J."/>
            <person name="Ehrlich G.D."/>
        </authorList>
    </citation>
    <scope>NUCLEOTIDE SEQUENCE [LARGE SCALE GENOMIC DNA]</scope>
    <source>
        <strain evidence="2 3">Z7542</strain>
    </source>
</reference>
<dbReference type="Pfam" id="PF14903">
    <property type="entry name" value="WG_beta_rep"/>
    <property type="match status" value="3"/>
</dbReference>